<evidence type="ECO:0000256" key="11">
    <source>
        <dbReference type="ARBA" id="ARBA00034551"/>
    </source>
</evidence>
<evidence type="ECO:0000256" key="12">
    <source>
        <dbReference type="RuleBase" id="RU362075"/>
    </source>
</evidence>
<evidence type="ECO:0000313" key="16">
    <source>
        <dbReference type="Proteomes" id="UP000037505"/>
    </source>
</evidence>
<dbReference type="PANTHER" id="PTHR43734">
    <property type="entry name" value="PHYTOENE DESATURASE"/>
    <property type="match status" value="1"/>
</dbReference>
<dbReference type="InterPro" id="IPR002937">
    <property type="entry name" value="Amino_oxidase"/>
</dbReference>
<dbReference type="Proteomes" id="UP000037505">
    <property type="component" value="Unassembled WGS sequence"/>
</dbReference>
<dbReference type="Gene3D" id="3.50.50.60">
    <property type="entry name" value="FAD/NAD(P)-binding domain"/>
    <property type="match status" value="2"/>
</dbReference>
<dbReference type="GO" id="GO:0016166">
    <property type="term" value="F:phytoene dehydrogenase activity"/>
    <property type="evidence" value="ECO:0007669"/>
    <property type="project" value="UniProtKB-ARBA"/>
</dbReference>
<dbReference type="FunFam" id="1.20.1250.20:FF:000196">
    <property type="entry name" value="MFS toxin efflux pump (AflT)"/>
    <property type="match status" value="1"/>
</dbReference>
<evidence type="ECO:0000256" key="7">
    <source>
        <dbReference type="ARBA" id="ARBA00022746"/>
    </source>
</evidence>
<dbReference type="RefSeq" id="XP_015408708.1">
    <property type="nucleotide sequence ID" value="XM_015549866.1"/>
</dbReference>
<dbReference type="PANTHER" id="PTHR43734:SF1">
    <property type="entry name" value="PHYTOENE DESATURASE"/>
    <property type="match status" value="1"/>
</dbReference>
<comment type="similarity">
    <text evidence="4 12">Belongs to the carotenoid/retinoid oxidoreductase family.</text>
</comment>
<evidence type="ECO:0000256" key="6">
    <source>
        <dbReference type="ARBA" id="ARBA00022692"/>
    </source>
</evidence>
<evidence type="ECO:0000259" key="14">
    <source>
        <dbReference type="Pfam" id="PF01593"/>
    </source>
</evidence>
<organism evidence="15 16">
    <name type="scientific">Aspergillus nomiae NRRL (strain ATCC 15546 / NRRL 13137 / CBS 260.88 / M93)</name>
    <dbReference type="NCBI Taxonomy" id="1509407"/>
    <lineage>
        <taxon>Eukaryota</taxon>
        <taxon>Fungi</taxon>
        <taxon>Dikarya</taxon>
        <taxon>Ascomycota</taxon>
        <taxon>Pezizomycotina</taxon>
        <taxon>Eurotiomycetes</taxon>
        <taxon>Eurotiomycetidae</taxon>
        <taxon>Eurotiales</taxon>
        <taxon>Aspergillaceae</taxon>
        <taxon>Aspergillus</taxon>
        <taxon>Aspergillus subgen. Circumdati</taxon>
    </lineage>
</organism>
<evidence type="ECO:0000256" key="2">
    <source>
        <dbReference type="ARBA" id="ARBA00004141"/>
    </source>
</evidence>
<dbReference type="InterPro" id="IPR036188">
    <property type="entry name" value="FAD/NAD-bd_sf"/>
</dbReference>
<feature type="transmembrane region" description="Helical" evidence="13">
    <location>
        <begin position="83"/>
        <end position="104"/>
    </location>
</feature>
<evidence type="ECO:0000256" key="8">
    <source>
        <dbReference type="ARBA" id="ARBA00022989"/>
    </source>
</evidence>
<dbReference type="NCBIfam" id="TIGR02734">
    <property type="entry name" value="crtI_fam"/>
    <property type="match status" value="1"/>
</dbReference>
<keyword evidence="8 13" id="KW-1133">Transmembrane helix</keyword>
<proteinExistence type="inferred from homology"/>
<protein>
    <recommendedName>
        <fullName evidence="5">Phytoene desaturase</fullName>
    </recommendedName>
    <alternativeName>
        <fullName evidence="11">Phytoene desaturase (3,4-didehydrolycopene-forming)</fullName>
    </alternativeName>
</protein>
<dbReference type="GO" id="GO:0016020">
    <property type="term" value="C:membrane"/>
    <property type="evidence" value="ECO:0007669"/>
    <property type="project" value="UniProtKB-SubCell"/>
</dbReference>
<evidence type="ECO:0000313" key="15">
    <source>
        <dbReference type="EMBL" id="KNG87785.1"/>
    </source>
</evidence>
<evidence type="ECO:0000256" key="3">
    <source>
        <dbReference type="ARBA" id="ARBA00004829"/>
    </source>
</evidence>
<keyword evidence="16" id="KW-1185">Reference proteome</keyword>
<evidence type="ECO:0000256" key="13">
    <source>
        <dbReference type="SAM" id="Phobius"/>
    </source>
</evidence>
<dbReference type="STRING" id="1509407.A0A0L1J7X0"/>
<gene>
    <name evidence="15" type="ORF">ANOM_004609</name>
</gene>
<keyword evidence="7 12" id="KW-0125">Carotenoid biosynthesis</keyword>
<dbReference type="SUPFAM" id="SSF103473">
    <property type="entry name" value="MFS general substrate transporter"/>
    <property type="match status" value="1"/>
</dbReference>
<reference evidence="15" key="1">
    <citation type="submission" date="2014-06" db="EMBL/GenBank/DDBJ databases">
        <title>The Genome of the Aflatoxigenic Filamentous Fungus Aspergillus nomius.</title>
        <authorList>
            <person name="Moore M.G."/>
            <person name="Shannon B.M."/>
            <person name="Brian M.M."/>
        </authorList>
    </citation>
    <scope>NUCLEOTIDE SEQUENCE [LARGE SCALE GENOMIC DNA]</scope>
    <source>
        <strain evidence="15">NRRL 13137</strain>
    </source>
</reference>
<feature type="transmembrane region" description="Helical" evidence="13">
    <location>
        <begin position="51"/>
        <end position="71"/>
    </location>
</feature>
<dbReference type="SUPFAM" id="SSF51905">
    <property type="entry name" value="FAD/NAD(P)-binding domain"/>
    <property type="match status" value="1"/>
</dbReference>
<evidence type="ECO:0000256" key="10">
    <source>
        <dbReference type="ARBA" id="ARBA00023136"/>
    </source>
</evidence>
<feature type="transmembrane region" description="Helical" evidence="13">
    <location>
        <begin position="111"/>
        <end position="130"/>
    </location>
</feature>
<keyword evidence="6 13" id="KW-0812">Transmembrane</keyword>
<evidence type="ECO:0000256" key="9">
    <source>
        <dbReference type="ARBA" id="ARBA00023002"/>
    </source>
</evidence>
<sequence>MIYLIPIWFQAIKSASPTQSGVMSIALLLSMVVFLMICGVVITFCGRYTQFFYVSCILSSVGAGLLSTLTTTSGPPEWIGYQVVYGLGIGAGFQLPIIAAQVVLPLADVPIGTSLMVFFLSLGGAMFTSVSQNVFINELVQGVEQVTHHVPTSSIVKSGATELLSTIPPDIAELVRPVYNTALTRAWYVATALSALSILGALGSGAGGVAVAARLAKNGVRVTVLEKNSYTGGRCSIVEDEDYRFDQGPSLLLMPEFFAEIFQDLETTMEREGVQLLRCDPNYRIWFPDRQSIDISSNMNQMNQEIQRFEGKQGFSAFLNFLNEAGEHYNLSCTHVLGRNFTSLCSMLRPGLLFSLWRLHPFESMYSRISRYFRSEKLRQAFTFASMYVGMSPFDAPGTFSLLQYTELAHGIWYPVGGLHAVLDALVKIGKRLGVEYRLNCPVTSVKLSDDGHMATGVCLASGETLDADLVIVNADLTYAYNNLLPGSTYGTSLQKRDTSCSCISFFWSFSTTIPELQSHNVFLAQEYRESFDRIFKENKVPLEPSFYVHVPSRLDKTAAPEGKDAVVVLVPVGHLPQGTNNEETDERNMRMVDYLEKTVSKLREQVLDIIEERTGASNLRKKLLSEKVDTPLSWESKYNLDRGSILGLSHSFFNVLSFRPKTRHSSIERLFFVGASTHPGTGVPICLASSKIVAEQALRSIDAKRKRDVEKRPVHVLLFGFTLAISVTLALAPVSDYCQFVADSVQLHFKSAEYVLTPAD</sequence>
<comment type="caution">
    <text evidence="15">The sequence shown here is derived from an EMBL/GenBank/DDBJ whole genome shotgun (WGS) entry which is preliminary data.</text>
</comment>
<dbReference type="OrthoDB" id="7777654at2759"/>
<keyword evidence="9 12" id="KW-0560">Oxidoreductase</keyword>
<dbReference type="InterPro" id="IPR014105">
    <property type="entry name" value="Carotenoid/retinoid_OxRdtase"/>
</dbReference>
<dbReference type="GeneID" id="26806413"/>
<accession>A0A0L1J7X0</accession>
<keyword evidence="10 13" id="KW-0472">Membrane</keyword>
<evidence type="ECO:0000256" key="1">
    <source>
        <dbReference type="ARBA" id="ARBA00001911"/>
    </source>
</evidence>
<feature type="transmembrane region" description="Helical" evidence="13">
    <location>
        <begin position="186"/>
        <end position="213"/>
    </location>
</feature>
<dbReference type="EMBL" id="JNOM01000070">
    <property type="protein sequence ID" value="KNG87785.1"/>
    <property type="molecule type" value="Genomic_DNA"/>
</dbReference>
<evidence type="ECO:0000256" key="5">
    <source>
        <dbReference type="ARBA" id="ARBA00013293"/>
    </source>
</evidence>
<dbReference type="AlphaFoldDB" id="A0A0L1J7X0"/>
<comment type="cofactor">
    <cofactor evidence="1">
        <name>NAD(+)</name>
        <dbReference type="ChEBI" id="CHEBI:57540"/>
    </cofactor>
</comment>
<dbReference type="FunFam" id="3.50.50.60:FF:000171">
    <property type="entry name" value="zeta-carotene-forming phytoene desaturase"/>
    <property type="match status" value="1"/>
</dbReference>
<dbReference type="GO" id="GO:0016117">
    <property type="term" value="P:carotenoid biosynthetic process"/>
    <property type="evidence" value="ECO:0007669"/>
    <property type="project" value="UniProtKB-KW"/>
</dbReference>
<name>A0A0L1J7X0_ASPN3</name>
<feature type="domain" description="Amine oxidase" evidence="14">
    <location>
        <begin position="207"/>
        <end position="698"/>
    </location>
</feature>
<comment type="subcellular location">
    <subcellularLocation>
        <location evidence="2">Membrane</location>
        <topology evidence="2">Multi-pass membrane protein</topology>
    </subcellularLocation>
</comment>
<comment type="pathway">
    <text evidence="3 12">Carotenoid biosynthesis.</text>
</comment>
<feature type="transmembrane region" description="Helical" evidence="13">
    <location>
        <begin position="715"/>
        <end position="735"/>
    </location>
</feature>
<feature type="transmembrane region" description="Helical" evidence="13">
    <location>
        <begin position="20"/>
        <end position="44"/>
    </location>
</feature>
<dbReference type="Pfam" id="PF01593">
    <property type="entry name" value="Amino_oxidase"/>
    <property type="match status" value="1"/>
</dbReference>
<evidence type="ECO:0000256" key="4">
    <source>
        <dbReference type="ARBA" id="ARBA00006046"/>
    </source>
</evidence>
<dbReference type="InterPro" id="IPR036259">
    <property type="entry name" value="MFS_trans_sf"/>
</dbReference>